<feature type="transmembrane region" description="Helical" evidence="2">
    <location>
        <begin position="305"/>
        <end position="326"/>
    </location>
</feature>
<evidence type="ECO:0000313" key="6">
    <source>
        <dbReference type="Proteomes" id="UP000320209"/>
    </source>
</evidence>
<feature type="domain" description="Acyltransferase 3" evidence="3">
    <location>
        <begin position="39"/>
        <end position="386"/>
    </location>
</feature>
<feature type="compositionally biased region" description="Low complexity" evidence="1">
    <location>
        <begin position="1"/>
        <end position="32"/>
    </location>
</feature>
<evidence type="ECO:0000256" key="1">
    <source>
        <dbReference type="SAM" id="MobiDB-lite"/>
    </source>
</evidence>
<keyword evidence="2" id="KW-0472">Membrane</keyword>
<dbReference type="InterPro" id="IPR002656">
    <property type="entry name" value="Acyl_transf_3_dom"/>
</dbReference>
<reference evidence="5 6" key="1">
    <citation type="submission" date="2019-06" db="EMBL/GenBank/DDBJ databases">
        <title>Sequencing the genomes of 1000 actinobacteria strains.</title>
        <authorList>
            <person name="Klenk H.-P."/>
        </authorList>
    </citation>
    <scope>NUCLEOTIDE SEQUENCE [LARGE SCALE GENOMIC DNA]</scope>
    <source>
        <strain evidence="5 6">DSM 25218</strain>
    </source>
</reference>
<sequence>MDSTGSTTPSSTAPTSTDPSSTDPSSAASDSGASRHRPDIQGLRAIAVLAVVALHVGFGSLTGGFVGVDVFFAISGFLITQQLVRQARSRGRVSLLGFYARRARRILPAATVVLLATTVYAAVFLGFVRTREIALDALWSAAFAANFRFASLETDYFSAALPPSPLQHFWSLAVEEQFYLVWPLVILGCLWAMRRWKSAHAAEGPESADRLDHRGRRVLIIALGVGIVASLLASAVLTRTSPEAAYFSPFTRAWELGLGAIAAIAFLGEGTQDATARWRAQVLSAFGMFFILCACLQFNDATPFPGTPALVPVLGSVFIIVAGTLWHGPTVVGRLLSVRPLQIIGNWSYSLYLWHFPVLVLAELQLGRELHWWEQVLLVALAFALAGLSFHFVEEPFRRGVMWRRPVLRRAGALGPVALYPLSITLVAVTCFGANAYATSTARDGYQPAITLTEADAPGSSDAPDAKGPERPASSEGPPAAKAPEPDPLPALVDASILAARKNQPIPTNLKPDLTHLSDDVETVGECNYYVTSVRKLCPRGDKDAETTIVVIGDSHARHWIPAVDEIAERSGYRAYVLAMPQCTVSLITPDKLDSTDPMTSCDSFHKFMLSMVKKIQPDLLLISSRPIGAAYHDGAGRHTGEAEVQRAVYRGYQRLLEHVKPAAKRTVWLRDVPALEFDPATCLSSNKKLSPCTYKPLARQQEGADLQMKAAKAARVEALNLDDLFCDSARICSTVVGDSITHRDSHHLTATYSEEMGRTLGERLKIW</sequence>
<feature type="transmembrane region" description="Helical" evidence="2">
    <location>
        <begin position="414"/>
        <end position="438"/>
    </location>
</feature>
<keyword evidence="2" id="KW-1133">Transmembrane helix</keyword>
<feature type="region of interest" description="Disordered" evidence="1">
    <location>
        <begin position="454"/>
        <end position="487"/>
    </location>
</feature>
<feature type="transmembrane region" description="Helical" evidence="2">
    <location>
        <begin position="217"/>
        <end position="237"/>
    </location>
</feature>
<dbReference type="GO" id="GO:0016747">
    <property type="term" value="F:acyltransferase activity, transferring groups other than amino-acyl groups"/>
    <property type="evidence" value="ECO:0007669"/>
    <property type="project" value="InterPro"/>
</dbReference>
<proteinExistence type="predicted"/>
<dbReference type="GO" id="GO:0009103">
    <property type="term" value="P:lipopolysaccharide biosynthetic process"/>
    <property type="evidence" value="ECO:0007669"/>
    <property type="project" value="TreeGrafter"/>
</dbReference>
<dbReference type="InterPro" id="IPR043968">
    <property type="entry name" value="SGNH"/>
</dbReference>
<gene>
    <name evidence="5" type="ORF">FB381_2233</name>
</gene>
<feature type="transmembrane region" description="Helical" evidence="2">
    <location>
        <begin position="372"/>
        <end position="393"/>
    </location>
</feature>
<dbReference type="Pfam" id="PF01757">
    <property type="entry name" value="Acyl_transf_3"/>
    <property type="match status" value="1"/>
</dbReference>
<name>A0A543A6X3_9ACTN</name>
<evidence type="ECO:0000256" key="2">
    <source>
        <dbReference type="SAM" id="Phobius"/>
    </source>
</evidence>
<dbReference type="GO" id="GO:0016020">
    <property type="term" value="C:membrane"/>
    <property type="evidence" value="ECO:0007669"/>
    <property type="project" value="TreeGrafter"/>
</dbReference>
<dbReference type="PANTHER" id="PTHR23028:SF53">
    <property type="entry name" value="ACYL_TRANSF_3 DOMAIN-CONTAINING PROTEIN"/>
    <property type="match status" value="1"/>
</dbReference>
<feature type="transmembrane region" description="Helical" evidence="2">
    <location>
        <begin position="249"/>
        <end position="268"/>
    </location>
</feature>
<dbReference type="AlphaFoldDB" id="A0A543A6X3"/>
<organism evidence="5 6">
    <name type="scientific">Nocardioides albertanoniae</name>
    <dbReference type="NCBI Taxonomy" id="1175486"/>
    <lineage>
        <taxon>Bacteria</taxon>
        <taxon>Bacillati</taxon>
        <taxon>Actinomycetota</taxon>
        <taxon>Actinomycetes</taxon>
        <taxon>Propionibacteriales</taxon>
        <taxon>Nocardioidaceae</taxon>
        <taxon>Nocardioides</taxon>
    </lineage>
</organism>
<evidence type="ECO:0000259" key="3">
    <source>
        <dbReference type="Pfam" id="PF01757"/>
    </source>
</evidence>
<feature type="transmembrane region" description="Helical" evidence="2">
    <location>
        <begin position="347"/>
        <end position="366"/>
    </location>
</feature>
<feature type="transmembrane region" description="Helical" evidence="2">
    <location>
        <begin position="105"/>
        <end position="128"/>
    </location>
</feature>
<dbReference type="Pfam" id="PF19040">
    <property type="entry name" value="SGNH"/>
    <property type="match status" value="1"/>
</dbReference>
<feature type="region of interest" description="Disordered" evidence="1">
    <location>
        <begin position="1"/>
        <end position="36"/>
    </location>
</feature>
<comment type="caution">
    <text evidence="5">The sequence shown here is derived from an EMBL/GenBank/DDBJ whole genome shotgun (WGS) entry which is preliminary data.</text>
</comment>
<keyword evidence="2" id="KW-0812">Transmembrane</keyword>
<keyword evidence="6" id="KW-1185">Reference proteome</keyword>
<dbReference type="PANTHER" id="PTHR23028">
    <property type="entry name" value="ACETYLTRANSFERASE"/>
    <property type="match status" value="1"/>
</dbReference>
<feature type="domain" description="SGNH" evidence="4">
    <location>
        <begin position="536"/>
        <end position="759"/>
    </location>
</feature>
<accession>A0A543A6X3</accession>
<dbReference type="EMBL" id="VFOV01000001">
    <property type="protein sequence ID" value="TQL68344.1"/>
    <property type="molecule type" value="Genomic_DNA"/>
</dbReference>
<dbReference type="Proteomes" id="UP000320209">
    <property type="component" value="Unassembled WGS sequence"/>
</dbReference>
<evidence type="ECO:0000259" key="4">
    <source>
        <dbReference type="Pfam" id="PF19040"/>
    </source>
</evidence>
<dbReference type="RefSeq" id="WP_170225131.1">
    <property type="nucleotide sequence ID" value="NZ_VFOV01000001.1"/>
</dbReference>
<evidence type="ECO:0000313" key="5">
    <source>
        <dbReference type="EMBL" id="TQL68344.1"/>
    </source>
</evidence>
<feature type="transmembrane region" description="Helical" evidence="2">
    <location>
        <begin position="280"/>
        <end position="299"/>
    </location>
</feature>
<feature type="transmembrane region" description="Helical" evidence="2">
    <location>
        <begin position="42"/>
        <end position="58"/>
    </location>
</feature>
<protein>
    <submittedName>
        <fullName evidence="5">Peptidoglycan/LPS O-acetylase OafA/YrhL</fullName>
    </submittedName>
</protein>
<dbReference type="InterPro" id="IPR050879">
    <property type="entry name" value="Acyltransferase_3"/>
</dbReference>